<name>A0A1R2AKC8_9CILI</name>
<accession>A0A1R2AKC8</accession>
<evidence type="ECO:0000313" key="3">
    <source>
        <dbReference type="Proteomes" id="UP000187209"/>
    </source>
</evidence>
<feature type="coiled-coil region" evidence="1">
    <location>
        <begin position="45"/>
        <end position="79"/>
    </location>
</feature>
<keyword evidence="3" id="KW-1185">Reference proteome</keyword>
<sequence>MKDEAGAIKDWARALNLKERDTNQFIFSMKNVLSVDSSSDTVMDVEKLKKDFAKTEKKLRRALKKNTKLQGKIDEENKKKITVDKIFLNRFSSGIEEIKYNMSELNFEKFKETFIDKSWNSIEQIVFTEDKKYIFVCKFLSRL</sequence>
<evidence type="ECO:0000256" key="1">
    <source>
        <dbReference type="SAM" id="Coils"/>
    </source>
</evidence>
<dbReference type="EMBL" id="MPUH01002615">
    <property type="protein sequence ID" value="OMJ64971.1"/>
    <property type="molecule type" value="Genomic_DNA"/>
</dbReference>
<comment type="caution">
    <text evidence="2">The sequence shown here is derived from an EMBL/GenBank/DDBJ whole genome shotgun (WGS) entry which is preliminary data.</text>
</comment>
<proteinExistence type="predicted"/>
<dbReference type="AlphaFoldDB" id="A0A1R2AKC8"/>
<reference evidence="2 3" key="1">
    <citation type="submission" date="2016-11" db="EMBL/GenBank/DDBJ databases">
        <title>The macronuclear genome of Stentor coeruleus: a giant cell with tiny introns.</title>
        <authorList>
            <person name="Slabodnick M."/>
            <person name="Ruby J.G."/>
            <person name="Reiff S.B."/>
            <person name="Swart E.C."/>
            <person name="Gosai S."/>
            <person name="Prabakaran S."/>
            <person name="Witkowska E."/>
            <person name="Larue G.E."/>
            <person name="Fisher S."/>
            <person name="Freeman R.M."/>
            <person name="Gunawardena J."/>
            <person name="Chu W."/>
            <person name="Stover N.A."/>
            <person name="Gregory B.D."/>
            <person name="Nowacki M."/>
            <person name="Derisi J."/>
            <person name="Roy S.W."/>
            <person name="Marshall W.F."/>
            <person name="Sood P."/>
        </authorList>
    </citation>
    <scope>NUCLEOTIDE SEQUENCE [LARGE SCALE GENOMIC DNA]</scope>
    <source>
        <strain evidence="2">WM001</strain>
    </source>
</reference>
<evidence type="ECO:0000313" key="2">
    <source>
        <dbReference type="EMBL" id="OMJ64971.1"/>
    </source>
</evidence>
<protein>
    <submittedName>
        <fullName evidence="2">Uncharacterized protein</fullName>
    </submittedName>
</protein>
<gene>
    <name evidence="2" type="ORF">SteCoe_40523</name>
</gene>
<organism evidence="2 3">
    <name type="scientific">Stentor coeruleus</name>
    <dbReference type="NCBI Taxonomy" id="5963"/>
    <lineage>
        <taxon>Eukaryota</taxon>
        <taxon>Sar</taxon>
        <taxon>Alveolata</taxon>
        <taxon>Ciliophora</taxon>
        <taxon>Postciliodesmatophora</taxon>
        <taxon>Heterotrichea</taxon>
        <taxon>Heterotrichida</taxon>
        <taxon>Stentoridae</taxon>
        <taxon>Stentor</taxon>
    </lineage>
</organism>
<keyword evidence="1" id="KW-0175">Coiled coil</keyword>
<dbReference type="Proteomes" id="UP000187209">
    <property type="component" value="Unassembled WGS sequence"/>
</dbReference>